<name>A0A9P6CHR4_9AGAR</name>
<dbReference type="Pfam" id="PF01661">
    <property type="entry name" value="Macro"/>
    <property type="match status" value="1"/>
</dbReference>
<dbReference type="PANTHER" id="PTHR11106">
    <property type="entry name" value="GANGLIOSIDE INDUCED DIFFERENTIATION ASSOCIATED PROTEIN 2-RELATED"/>
    <property type="match status" value="1"/>
</dbReference>
<keyword evidence="3" id="KW-1185">Reference proteome</keyword>
<accession>A0A9P6CHR4</accession>
<dbReference type="OrthoDB" id="6077599at2759"/>
<feature type="domain" description="Macro" evidence="1">
    <location>
        <begin position="52"/>
        <end position="234"/>
    </location>
</feature>
<dbReference type="PANTHER" id="PTHR11106:SF27">
    <property type="entry name" value="MACRO DOMAIN-CONTAINING PROTEIN"/>
    <property type="match status" value="1"/>
</dbReference>
<dbReference type="InterPro" id="IPR002589">
    <property type="entry name" value="Macro_dom"/>
</dbReference>
<dbReference type="AlphaFoldDB" id="A0A9P6CHR4"/>
<dbReference type="SUPFAM" id="SSF52949">
    <property type="entry name" value="Macro domain-like"/>
    <property type="match status" value="1"/>
</dbReference>
<dbReference type="InterPro" id="IPR043472">
    <property type="entry name" value="Macro_dom-like"/>
</dbReference>
<dbReference type="SMART" id="SM00506">
    <property type="entry name" value="A1pp"/>
    <property type="match status" value="1"/>
</dbReference>
<dbReference type="Proteomes" id="UP000807353">
    <property type="component" value="Unassembled WGS sequence"/>
</dbReference>
<evidence type="ECO:0000259" key="1">
    <source>
        <dbReference type="PROSITE" id="PS51154"/>
    </source>
</evidence>
<gene>
    <name evidence="2" type="ORF">BDZ94DRAFT_1251037</name>
</gene>
<dbReference type="PROSITE" id="PS51154">
    <property type="entry name" value="MACRO"/>
    <property type="match status" value="1"/>
</dbReference>
<dbReference type="NCBIfam" id="NF001664">
    <property type="entry name" value="PRK00431.1-6"/>
    <property type="match status" value="1"/>
</dbReference>
<dbReference type="Gene3D" id="3.40.220.10">
    <property type="entry name" value="Leucine Aminopeptidase, subunit E, domain 1"/>
    <property type="match status" value="1"/>
</dbReference>
<organism evidence="2 3">
    <name type="scientific">Collybia nuda</name>
    <dbReference type="NCBI Taxonomy" id="64659"/>
    <lineage>
        <taxon>Eukaryota</taxon>
        <taxon>Fungi</taxon>
        <taxon>Dikarya</taxon>
        <taxon>Basidiomycota</taxon>
        <taxon>Agaricomycotina</taxon>
        <taxon>Agaricomycetes</taxon>
        <taxon>Agaricomycetidae</taxon>
        <taxon>Agaricales</taxon>
        <taxon>Tricholomatineae</taxon>
        <taxon>Clitocybaceae</taxon>
        <taxon>Collybia</taxon>
    </lineage>
</organism>
<evidence type="ECO:0000313" key="3">
    <source>
        <dbReference type="Proteomes" id="UP000807353"/>
    </source>
</evidence>
<proteinExistence type="predicted"/>
<protein>
    <recommendedName>
        <fullName evidence="1">Macro domain-containing protein</fullName>
    </recommendedName>
</protein>
<comment type="caution">
    <text evidence="2">The sequence shown here is derived from an EMBL/GenBank/DDBJ whole genome shotgun (WGS) entry which is preliminary data.</text>
</comment>
<dbReference type="CDD" id="cd02908">
    <property type="entry name" value="Macro_OAADPr_deacetylase"/>
    <property type="match status" value="1"/>
</dbReference>
<evidence type="ECO:0000313" key="2">
    <source>
        <dbReference type="EMBL" id="KAF9466492.1"/>
    </source>
</evidence>
<reference evidence="2" key="1">
    <citation type="submission" date="2020-11" db="EMBL/GenBank/DDBJ databases">
        <authorList>
            <consortium name="DOE Joint Genome Institute"/>
            <person name="Ahrendt S."/>
            <person name="Riley R."/>
            <person name="Andreopoulos W."/>
            <person name="Labutti K."/>
            <person name="Pangilinan J."/>
            <person name="Ruiz-Duenas F.J."/>
            <person name="Barrasa J.M."/>
            <person name="Sanchez-Garcia M."/>
            <person name="Camarero S."/>
            <person name="Miyauchi S."/>
            <person name="Serrano A."/>
            <person name="Linde D."/>
            <person name="Babiker R."/>
            <person name="Drula E."/>
            <person name="Ayuso-Fernandez I."/>
            <person name="Pacheco R."/>
            <person name="Padilla G."/>
            <person name="Ferreira P."/>
            <person name="Barriuso J."/>
            <person name="Kellner H."/>
            <person name="Castanera R."/>
            <person name="Alfaro M."/>
            <person name="Ramirez L."/>
            <person name="Pisabarro A.G."/>
            <person name="Kuo A."/>
            <person name="Tritt A."/>
            <person name="Lipzen A."/>
            <person name="He G."/>
            <person name="Yan M."/>
            <person name="Ng V."/>
            <person name="Cullen D."/>
            <person name="Martin F."/>
            <person name="Rosso M.-N."/>
            <person name="Henrissat B."/>
            <person name="Hibbett D."/>
            <person name="Martinez A.T."/>
            <person name="Grigoriev I.V."/>
        </authorList>
    </citation>
    <scope>NUCLEOTIDE SEQUENCE</scope>
    <source>
        <strain evidence="2">CBS 247.69</strain>
    </source>
</reference>
<sequence length="252" mass="27714">MNISISTPPQNPTELVSDAEVPDESMFLPPPRIPTIKDLYNDSTIKPTLPDKIRYQPDSSLLDRISLWQGDITKLKVDSIVNAANKSLLGGGGVDGAIHFAAGRQLVEECRKLNGCATGQAKITRGYNLPSRHVIHTVGPVYSLSDVEEKAQQLASCYKTSLEVAVENDARHIAFPSVSTGIYGYPIVAATRIALGEVRRFCDADADKKLDRVIFVVWKDTDKAVYESLIPEYFPPIPEDEQKSDGLYEPVV</sequence>
<dbReference type="EMBL" id="MU150241">
    <property type="protein sequence ID" value="KAF9466492.1"/>
    <property type="molecule type" value="Genomic_DNA"/>
</dbReference>